<keyword evidence="6" id="KW-0539">Nucleus</keyword>
<dbReference type="CDD" id="cd12148">
    <property type="entry name" value="fungal_TF_MHR"/>
    <property type="match status" value="1"/>
</dbReference>
<evidence type="ECO:0000256" key="4">
    <source>
        <dbReference type="ARBA" id="ARBA00023125"/>
    </source>
</evidence>
<keyword evidence="3" id="KW-0805">Transcription regulation</keyword>
<keyword evidence="2" id="KW-0862">Zinc</keyword>
<evidence type="ECO:0000256" key="6">
    <source>
        <dbReference type="ARBA" id="ARBA00023242"/>
    </source>
</evidence>
<gene>
    <name evidence="9" type="ORF">PVAG01_03369</name>
</gene>
<dbReference type="Proteomes" id="UP001629113">
    <property type="component" value="Unassembled WGS sequence"/>
</dbReference>
<feature type="domain" description="Xylanolytic transcriptional activator regulatory" evidence="8">
    <location>
        <begin position="130"/>
        <end position="299"/>
    </location>
</feature>
<dbReference type="Pfam" id="PF04082">
    <property type="entry name" value="Fungal_trans"/>
    <property type="match status" value="1"/>
</dbReference>
<evidence type="ECO:0000256" key="5">
    <source>
        <dbReference type="ARBA" id="ARBA00023163"/>
    </source>
</evidence>
<feature type="region of interest" description="Disordered" evidence="7">
    <location>
        <begin position="14"/>
        <end position="57"/>
    </location>
</feature>
<evidence type="ECO:0000259" key="8">
    <source>
        <dbReference type="Pfam" id="PF04082"/>
    </source>
</evidence>
<dbReference type="InterPro" id="IPR007219">
    <property type="entry name" value="XnlR_reg_dom"/>
</dbReference>
<dbReference type="EMBL" id="JBFCZG010000003">
    <property type="protein sequence ID" value="KAL3424088.1"/>
    <property type="molecule type" value="Genomic_DNA"/>
</dbReference>
<keyword evidence="4" id="KW-0238">DNA-binding</keyword>
<reference evidence="9 10" key="1">
    <citation type="submission" date="2024-06" db="EMBL/GenBank/DDBJ databases">
        <title>Complete genome of Phlyctema vagabunda strain 19-DSS-EL-015.</title>
        <authorList>
            <person name="Fiorenzani C."/>
        </authorList>
    </citation>
    <scope>NUCLEOTIDE SEQUENCE [LARGE SCALE GENOMIC DNA]</scope>
    <source>
        <strain evidence="9 10">19-DSS-EL-015</strain>
    </source>
</reference>
<dbReference type="PANTHER" id="PTHR31779">
    <property type="entry name" value="2-NITROPROPANE DIOXYGENASE FAMILY, PUTATIVE (AFU_ORTHOLOGUE AFUA_2G17430)-RELATED"/>
    <property type="match status" value="1"/>
</dbReference>
<evidence type="ECO:0000256" key="3">
    <source>
        <dbReference type="ARBA" id="ARBA00023015"/>
    </source>
</evidence>
<organism evidence="9 10">
    <name type="scientific">Phlyctema vagabunda</name>
    <dbReference type="NCBI Taxonomy" id="108571"/>
    <lineage>
        <taxon>Eukaryota</taxon>
        <taxon>Fungi</taxon>
        <taxon>Dikarya</taxon>
        <taxon>Ascomycota</taxon>
        <taxon>Pezizomycotina</taxon>
        <taxon>Leotiomycetes</taxon>
        <taxon>Helotiales</taxon>
        <taxon>Dermateaceae</taxon>
        <taxon>Phlyctema</taxon>
    </lineage>
</organism>
<name>A0ABR4PLH1_9HELO</name>
<evidence type="ECO:0000256" key="2">
    <source>
        <dbReference type="ARBA" id="ARBA00022833"/>
    </source>
</evidence>
<keyword evidence="10" id="KW-1185">Reference proteome</keyword>
<keyword evidence="5" id="KW-0804">Transcription</keyword>
<evidence type="ECO:0000313" key="10">
    <source>
        <dbReference type="Proteomes" id="UP001629113"/>
    </source>
</evidence>
<proteinExistence type="predicted"/>
<evidence type="ECO:0000313" key="9">
    <source>
        <dbReference type="EMBL" id="KAL3424088.1"/>
    </source>
</evidence>
<dbReference type="InterPro" id="IPR052478">
    <property type="entry name" value="Metabolite_Synth_Reg"/>
</dbReference>
<accession>A0ABR4PLH1</accession>
<sequence>MCAQYGYECRYNEKRRPSTVEAASSGDAPGLNVQHVSKKQKKAASDGQSKESPEVMVDPGILDPFKSRYMSQNSAVAFPRTLGLDLESANPPPLHSFAWNCGIRPEEQASTHISLMQLITLDECIRYSEVYFSTVNHIFGIIERQQFLQTCELFWKGPVQDIVLGAVIGGVIALGSFFSFNQGHPRETDIVRYVKGVLDDPTVSRRPSIDQINAWVLRTLYLRGTTRPHIAWLSSCIAMHLAEATGLHHEAHSVLLATDNACELVESETGELQARRTFWVAWSLNTIMAYEYGRSRRNFDSISCKPVVPVEGDFTAQHILLARLIPGDNTDAETQREELQEGLRKLQQIPDVKDFTCLTRADICFCFYRRLRLLKQNLDKETISCILDIGDKAVEASYDFAQKSCPWWNILGTPFQYFCVLLALDTSESLAKLSWVLKRLEAIVQTLNTPLALEALDTAKVLLRDSMAKKRQELSLLESADSTHILNLEREMDINWDALLDPSYSEVLMTQEFTTY</sequence>
<dbReference type="PANTHER" id="PTHR31779:SF3">
    <property type="entry name" value="PROTEIN RDR1"/>
    <property type="match status" value="1"/>
</dbReference>
<comment type="caution">
    <text evidence="9">The sequence shown here is derived from an EMBL/GenBank/DDBJ whole genome shotgun (WGS) entry which is preliminary data.</text>
</comment>
<protein>
    <recommendedName>
        <fullName evidence="8">Xylanolytic transcriptional activator regulatory domain-containing protein</fullName>
    </recommendedName>
</protein>
<evidence type="ECO:0000256" key="7">
    <source>
        <dbReference type="SAM" id="MobiDB-lite"/>
    </source>
</evidence>
<keyword evidence="1" id="KW-0479">Metal-binding</keyword>
<evidence type="ECO:0000256" key="1">
    <source>
        <dbReference type="ARBA" id="ARBA00022723"/>
    </source>
</evidence>